<dbReference type="Gene3D" id="3.20.20.450">
    <property type="entry name" value="EAL domain"/>
    <property type="match status" value="1"/>
</dbReference>
<comment type="caution">
    <text evidence="4">The sequence shown here is derived from an EMBL/GenBank/DDBJ whole genome shotgun (WGS) entry which is preliminary data.</text>
</comment>
<keyword evidence="1" id="KW-1133">Transmembrane helix</keyword>
<feature type="transmembrane region" description="Helical" evidence="1">
    <location>
        <begin position="126"/>
        <end position="151"/>
    </location>
</feature>
<dbReference type="Gene3D" id="3.30.70.270">
    <property type="match status" value="1"/>
</dbReference>
<feature type="transmembrane region" description="Helical" evidence="1">
    <location>
        <begin position="31"/>
        <end position="48"/>
    </location>
</feature>
<evidence type="ECO:0000259" key="3">
    <source>
        <dbReference type="PROSITE" id="PS50887"/>
    </source>
</evidence>
<proteinExistence type="predicted"/>
<dbReference type="PROSITE" id="PS50887">
    <property type="entry name" value="GGDEF"/>
    <property type="match status" value="1"/>
</dbReference>
<dbReference type="RefSeq" id="WP_167398855.1">
    <property type="nucleotide sequence ID" value="NZ_QAOG01000005.1"/>
</dbReference>
<dbReference type="SUPFAM" id="SSF55073">
    <property type="entry name" value="Nucleotide cyclase"/>
    <property type="match status" value="1"/>
</dbReference>
<evidence type="ECO:0000259" key="2">
    <source>
        <dbReference type="PROSITE" id="PS50883"/>
    </source>
</evidence>
<keyword evidence="1" id="KW-0812">Transmembrane</keyword>
<feature type="transmembrane region" description="Helical" evidence="1">
    <location>
        <begin position="97"/>
        <end position="114"/>
    </location>
</feature>
<accession>A0A2T5GJ09</accession>
<keyword evidence="1" id="KW-0472">Membrane</keyword>
<evidence type="ECO:0000313" key="5">
    <source>
        <dbReference type="Proteomes" id="UP000244189"/>
    </source>
</evidence>
<feature type="domain" description="GGDEF" evidence="3">
    <location>
        <begin position="254"/>
        <end position="385"/>
    </location>
</feature>
<dbReference type="SMART" id="SM00052">
    <property type="entry name" value="EAL"/>
    <property type="match status" value="1"/>
</dbReference>
<dbReference type="EMBL" id="QAOG01000005">
    <property type="protein sequence ID" value="PTQ59301.1"/>
    <property type="molecule type" value="Genomic_DNA"/>
</dbReference>
<protein>
    <submittedName>
        <fullName evidence="4">Diguanylate cyclase (GGDEF)-like protein</fullName>
    </submittedName>
</protein>
<dbReference type="InterPro" id="IPR052155">
    <property type="entry name" value="Biofilm_reg_signaling"/>
</dbReference>
<dbReference type="InterPro" id="IPR001633">
    <property type="entry name" value="EAL_dom"/>
</dbReference>
<dbReference type="PANTHER" id="PTHR44757">
    <property type="entry name" value="DIGUANYLATE CYCLASE DGCP"/>
    <property type="match status" value="1"/>
</dbReference>
<feature type="transmembrane region" description="Helical" evidence="1">
    <location>
        <begin position="54"/>
        <end position="77"/>
    </location>
</feature>
<dbReference type="InterPro" id="IPR043128">
    <property type="entry name" value="Rev_trsase/Diguanyl_cyclase"/>
</dbReference>
<dbReference type="PANTHER" id="PTHR44757:SF2">
    <property type="entry name" value="BIOFILM ARCHITECTURE MAINTENANCE PROTEIN MBAA"/>
    <property type="match status" value="1"/>
</dbReference>
<dbReference type="InterPro" id="IPR000160">
    <property type="entry name" value="GGDEF_dom"/>
</dbReference>
<dbReference type="InterPro" id="IPR029787">
    <property type="entry name" value="Nucleotide_cyclase"/>
</dbReference>
<name>A0A2T5GJ09_9SPHN</name>
<feature type="domain" description="EAL" evidence="2">
    <location>
        <begin position="394"/>
        <end position="643"/>
    </location>
</feature>
<dbReference type="SMART" id="SM00267">
    <property type="entry name" value="GGDEF"/>
    <property type="match status" value="1"/>
</dbReference>
<sequence>MFQRFTALLNLEPDPGIVIAQYGELRRQNPMLYALLIINTLAVSYTHYAYAPVWLTVGAAGVLVGYCVGRLIFWLMFAERASTITVERAESALRGTMILAASAAMIFLGWAAMLDQYGGPLERAHIAVFTAVTVIGCIFCLVYVPQIALMVNGLVMTSVLVYYLYIGNAVLIGIALNVALVSAVMIQVLLNSFDGFATLIRSQAILAAQQFETERLGLDNARLALTDALTGLPNRRFFFSRLDDILREHTESGERFAIGVFDLDGFKPINDTYGHIVGDRLLVEVGSRLADVADDDLIVARLGGDEFGLIVQTDIDDVQATGQRICELLSQPFYINEQRLTIGCSGGVAIFPEAGKTANALFDRSDYALYNVKSTRRGCCALFSAEQEMRIRSDRAVEAALQSADLQAELNVVFQPLMCIDTMTILGVEALGRWTSPLVGAIAPERFIATAERIGLINQITIMLFRKTLTNLAVLPKTIGLSFNLSAHDIVSAKTVDQLIEAIAQQGADPARITFELTETALMRDFDSAIVAIGRLRALGIQIALDDFGTGYSSLSSLHRLPLDKVKVDRSFIARLDDDPGSKIMGAILGLCTTLHLACIIEGIETEQQLGEVRRLGYSIAQGYLFARAMPMTALLAWLASGSGGALYACAIERAARSGAARPVPRLVRSERSAGK</sequence>
<keyword evidence="5" id="KW-1185">Reference proteome</keyword>
<evidence type="ECO:0000313" key="4">
    <source>
        <dbReference type="EMBL" id="PTQ59301.1"/>
    </source>
</evidence>
<dbReference type="SUPFAM" id="SSF141868">
    <property type="entry name" value="EAL domain-like"/>
    <property type="match status" value="1"/>
</dbReference>
<dbReference type="AlphaFoldDB" id="A0A2T5GJ09"/>
<dbReference type="Pfam" id="PF00990">
    <property type="entry name" value="GGDEF"/>
    <property type="match status" value="1"/>
</dbReference>
<evidence type="ECO:0000256" key="1">
    <source>
        <dbReference type="SAM" id="Phobius"/>
    </source>
</evidence>
<organism evidence="4 5">
    <name type="scientific">Sphingomonas aurantiaca</name>
    <dbReference type="NCBI Taxonomy" id="185949"/>
    <lineage>
        <taxon>Bacteria</taxon>
        <taxon>Pseudomonadati</taxon>
        <taxon>Pseudomonadota</taxon>
        <taxon>Alphaproteobacteria</taxon>
        <taxon>Sphingomonadales</taxon>
        <taxon>Sphingomonadaceae</taxon>
        <taxon>Sphingomonas</taxon>
    </lineage>
</organism>
<reference evidence="4 5" key="1">
    <citation type="submission" date="2018-04" db="EMBL/GenBank/DDBJ databases">
        <title>Genomic Encyclopedia of Type Strains, Phase III (KMG-III): the genomes of soil and plant-associated and newly described type strains.</title>
        <authorList>
            <person name="Whitman W."/>
        </authorList>
    </citation>
    <scope>NUCLEOTIDE SEQUENCE [LARGE SCALE GENOMIC DNA]</scope>
    <source>
        <strain evidence="4 5">MA101b</strain>
    </source>
</reference>
<dbReference type="InterPro" id="IPR035919">
    <property type="entry name" value="EAL_sf"/>
</dbReference>
<dbReference type="CDD" id="cd01948">
    <property type="entry name" value="EAL"/>
    <property type="match status" value="1"/>
</dbReference>
<dbReference type="Proteomes" id="UP000244189">
    <property type="component" value="Unassembled WGS sequence"/>
</dbReference>
<dbReference type="CDD" id="cd01949">
    <property type="entry name" value="GGDEF"/>
    <property type="match status" value="1"/>
</dbReference>
<dbReference type="PROSITE" id="PS50883">
    <property type="entry name" value="EAL"/>
    <property type="match status" value="1"/>
</dbReference>
<dbReference type="Pfam" id="PF00563">
    <property type="entry name" value="EAL"/>
    <property type="match status" value="1"/>
</dbReference>
<gene>
    <name evidence="4" type="ORF">C8J26_3043</name>
</gene>
<feature type="transmembrane region" description="Helical" evidence="1">
    <location>
        <begin position="163"/>
        <end position="190"/>
    </location>
</feature>
<dbReference type="NCBIfam" id="TIGR00254">
    <property type="entry name" value="GGDEF"/>
    <property type="match status" value="1"/>
</dbReference>